<dbReference type="EMBL" id="QGMJ01000040">
    <property type="protein sequence ID" value="TVY44372.1"/>
    <property type="molecule type" value="Genomic_DNA"/>
</dbReference>
<evidence type="ECO:0000313" key="2">
    <source>
        <dbReference type="Proteomes" id="UP000462212"/>
    </source>
</evidence>
<proteinExistence type="predicted"/>
<keyword evidence="2" id="KW-1185">Reference proteome</keyword>
<dbReference type="AlphaFoldDB" id="A0A8H8RYI5"/>
<accession>A0A8H8RYI5</accession>
<gene>
    <name evidence="1" type="ORF">LSUB1_G000698</name>
</gene>
<evidence type="ECO:0000313" key="1">
    <source>
        <dbReference type="EMBL" id="TVY44372.1"/>
    </source>
</evidence>
<name>A0A8H8RYI5_9HELO</name>
<reference evidence="1 2" key="1">
    <citation type="submission" date="2018-05" db="EMBL/GenBank/DDBJ databases">
        <title>Genome sequencing and assembly of the regulated plant pathogen Lachnellula willkommii and related sister species for the development of diagnostic species identification markers.</title>
        <authorList>
            <person name="Giroux E."/>
            <person name="Bilodeau G."/>
        </authorList>
    </citation>
    <scope>NUCLEOTIDE SEQUENCE [LARGE SCALE GENOMIC DNA]</scope>
    <source>
        <strain evidence="1 2">CBS 197.66</strain>
    </source>
</reference>
<comment type="caution">
    <text evidence="1">The sequence shown here is derived from an EMBL/GenBank/DDBJ whole genome shotgun (WGS) entry which is preliminary data.</text>
</comment>
<sequence>MAGNELEVQLVLAPKNQLIEAIDREDDWTGLTDPAA</sequence>
<protein>
    <submittedName>
        <fullName evidence="1">Uncharacterized protein</fullName>
    </submittedName>
</protein>
<dbReference type="Proteomes" id="UP000462212">
    <property type="component" value="Unassembled WGS sequence"/>
</dbReference>
<organism evidence="1 2">
    <name type="scientific">Lachnellula subtilissima</name>
    <dbReference type="NCBI Taxonomy" id="602034"/>
    <lineage>
        <taxon>Eukaryota</taxon>
        <taxon>Fungi</taxon>
        <taxon>Dikarya</taxon>
        <taxon>Ascomycota</taxon>
        <taxon>Pezizomycotina</taxon>
        <taxon>Leotiomycetes</taxon>
        <taxon>Helotiales</taxon>
        <taxon>Lachnaceae</taxon>
        <taxon>Lachnellula</taxon>
    </lineage>
</organism>